<proteinExistence type="predicted"/>
<feature type="region of interest" description="Disordered" evidence="1">
    <location>
        <begin position="1230"/>
        <end position="1279"/>
    </location>
</feature>
<organism evidence="3 4">
    <name type="scientific">Frankliniella occidentalis</name>
    <name type="common">Western flower thrips</name>
    <name type="synonym">Euthrips occidentalis</name>
    <dbReference type="NCBI Taxonomy" id="133901"/>
    <lineage>
        <taxon>Eukaryota</taxon>
        <taxon>Metazoa</taxon>
        <taxon>Ecdysozoa</taxon>
        <taxon>Arthropoda</taxon>
        <taxon>Hexapoda</taxon>
        <taxon>Insecta</taxon>
        <taxon>Pterygota</taxon>
        <taxon>Neoptera</taxon>
        <taxon>Paraneoptera</taxon>
        <taxon>Thysanoptera</taxon>
        <taxon>Terebrantia</taxon>
        <taxon>Thripoidea</taxon>
        <taxon>Thripidae</taxon>
        <taxon>Frankliniella</taxon>
    </lineage>
</organism>
<feature type="compositionally biased region" description="Basic and acidic residues" evidence="1">
    <location>
        <begin position="378"/>
        <end position="391"/>
    </location>
</feature>
<gene>
    <name evidence="4" type="primary">LOC113218318</name>
</gene>
<feature type="compositionally biased region" description="Polar residues" evidence="1">
    <location>
        <begin position="905"/>
        <end position="918"/>
    </location>
</feature>
<feature type="compositionally biased region" description="Basic and acidic residues" evidence="1">
    <location>
        <begin position="874"/>
        <end position="895"/>
    </location>
</feature>
<feature type="region of interest" description="Disordered" evidence="1">
    <location>
        <begin position="241"/>
        <end position="315"/>
    </location>
</feature>
<keyword evidence="2" id="KW-0732">Signal</keyword>
<evidence type="ECO:0000256" key="2">
    <source>
        <dbReference type="SAM" id="SignalP"/>
    </source>
</evidence>
<keyword evidence="3" id="KW-1185">Reference proteome</keyword>
<dbReference type="GeneID" id="113218318"/>
<feature type="region of interest" description="Disordered" evidence="1">
    <location>
        <begin position="22"/>
        <end position="71"/>
    </location>
</feature>
<feature type="compositionally biased region" description="Low complexity" evidence="1">
    <location>
        <begin position="1230"/>
        <end position="1251"/>
    </location>
</feature>
<evidence type="ECO:0000256" key="1">
    <source>
        <dbReference type="SAM" id="MobiDB-lite"/>
    </source>
</evidence>
<feature type="chain" id="PRO_5026984808" evidence="2">
    <location>
        <begin position="22"/>
        <end position="1401"/>
    </location>
</feature>
<dbReference type="CDD" id="cd00104">
    <property type="entry name" value="KAZAL_FS"/>
    <property type="match status" value="1"/>
</dbReference>
<dbReference type="OrthoDB" id="10690687at2759"/>
<feature type="compositionally biased region" description="Low complexity" evidence="1">
    <location>
        <begin position="272"/>
        <end position="287"/>
    </location>
</feature>
<feature type="compositionally biased region" description="Polar residues" evidence="1">
    <location>
        <begin position="244"/>
        <end position="260"/>
    </location>
</feature>
<evidence type="ECO:0000313" key="4">
    <source>
        <dbReference type="RefSeq" id="XP_026294401.1"/>
    </source>
</evidence>
<feature type="region of interest" description="Disordered" evidence="1">
    <location>
        <begin position="370"/>
        <end position="394"/>
    </location>
</feature>
<feature type="compositionally biased region" description="Basic and acidic residues" evidence="1">
    <location>
        <begin position="934"/>
        <end position="945"/>
    </location>
</feature>
<reference evidence="4" key="1">
    <citation type="submission" date="2025-08" db="UniProtKB">
        <authorList>
            <consortium name="RefSeq"/>
        </authorList>
    </citation>
    <scope>IDENTIFICATION</scope>
    <source>
        <tissue evidence="4">Whole organism</tissue>
    </source>
</reference>
<feature type="compositionally biased region" description="Polar residues" evidence="1">
    <location>
        <begin position="972"/>
        <end position="984"/>
    </location>
</feature>
<dbReference type="RefSeq" id="XP_026294401.1">
    <property type="nucleotide sequence ID" value="XM_026438616.2"/>
</dbReference>
<feature type="region of interest" description="Disordered" evidence="1">
    <location>
        <begin position="854"/>
        <end position="951"/>
    </location>
</feature>
<protein>
    <submittedName>
        <fullName evidence="4">Uncharacterized protein LOC113218318</fullName>
    </submittedName>
</protein>
<dbReference type="Proteomes" id="UP000504606">
    <property type="component" value="Unplaced"/>
</dbReference>
<feature type="signal peptide" evidence="2">
    <location>
        <begin position="1"/>
        <end position="21"/>
    </location>
</feature>
<feature type="region of interest" description="Disordered" evidence="1">
    <location>
        <begin position="1141"/>
        <end position="1178"/>
    </location>
</feature>
<name>A0A6J1TUW4_FRAOC</name>
<sequence length="1401" mass="152040">MRASAALAVALVAAACAACAASSTGRPEARPATAPTISRPWSATAADRHAARRQPATPGRHAAASSKLADAEVQPGRLTTAVRDILFVRHAEKYEAADVTKRIEEDTNRLPSTAEVPSAVLLPASPSHQSNDATEAPVFSQHASVNSLETVSRHGEEFPIKIGAWNSLSDLSTSRGWVRFGFGHWKTTPKPESKNADLTEVTPTSSLPFHVTSHSSSSHPTRGAAATAMKSVQPLTQGPAVTIPASSVPPTRGASTVATTHTRDAQPHLRTKSPLSTSSTLTSVVETMRSKPTSLDGSYAGDSSSTNSLQPHKENEYTFGTSPLPMSDEWAANQSMLSSWKGAHTTTEVLLAKDTPSTLPNNKLVFELSPTPSVGTTHENDNTEAHTEFTGKRRHATSSYLAPSEALKPARKAIVITFPKLNKNLPIKAANDSDVKQHDAHLERGAALSQVKLPLEREVSTLVADVTGKFSSPVSPLYVEQQTAKLESETTMAQSFASSTEIVRLGEDNSEPVTSAVDGKQGEEGKAREGKQLILTVLVSYLKEGHSLVNETITFNLDRRDNSTDNTQITLDHISTEWTETSRAIASALSQLPSLQRVLKGFVLATPAAKQDSATPFPPTLSLRPSPLSTTENMLPFISPSERGNEKILITPSPSNEDLDEDPLVYSTRSRGPGLPTDVLVEEKAEETKVTAPFAQTHPDYKYETAIDYVPNVNGNTDINYDNRTKKIVLYVDTGDCVPEIAEKISRLENRSNSDSGKQIVIEMNCYQPDYTNSEQMNSNNSDKNDIPDAETGDIQLTRAIETHLSSTRPMKSLSTVKPPEFLTLPTKRRSFAHQSTQTDLPTDMKSTSISVGLRRSMAVTTSPKRRQPLQIKQKIDSSDSTPRPDAKLLEDSKRKWTRSRARKTSGSQETTKKTAQTDAGKHTLMSTTPGSEATRETRVAKPESTKANTEGFVRPDEEDQIGMRMDVGGPISTTSRARENTPTNGRTYLKQKAKKSINVKDTPKARGVTMTIKIRARKKENDTDDKYVKMALVPSRLPETLALSGADKIQSKTSPRNEFTASQLFNSSQDNLILENADAAPRIDELSIDPSQISLAKTSTIPPWGFLKLFSLLEGFELGNLPANQNRMKSAIMPITLSTETASTPSSVSLSTTTTSNTTSPTTAITASFEQPNDGDNAQSLETEILADTQQASDVLVSQMPKVNNSSADESKLSPEGDSSVTNAAAQLSLTTASSTASSSEAPRTARPRSLLSEPKLRANKSRGYRPKPADDPRLLSRGRIRLTTSRTGTAFTQGDACENLCRPRYRTVCAQVGSITRTFNSLCDVKVEGCVVGENPKILHTGSCNRFRKKKTKVTIEQEEEVPENELVEEASYTFKPPVSTTFSPRRWIFDSVNSTLPV</sequence>
<feature type="compositionally biased region" description="Low complexity" evidence="1">
    <location>
        <begin position="1142"/>
        <end position="1169"/>
    </location>
</feature>
<dbReference type="PROSITE" id="PS51257">
    <property type="entry name" value="PROKAR_LIPOPROTEIN"/>
    <property type="match status" value="1"/>
</dbReference>
<accession>A0A6J1TUW4</accession>
<feature type="compositionally biased region" description="Polar residues" evidence="1">
    <location>
        <begin position="290"/>
        <end position="310"/>
    </location>
</feature>
<feature type="region of interest" description="Disordered" evidence="1">
    <location>
        <begin position="963"/>
        <end position="984"/>
    </location>
</feature>
<dbReference type="KEGG" id="foc:113218318"/>
<evidence type="ECO:0000313" key="3">
    <source>
        <dbReference type="Proteomes" id="UP000504606"/>
    </source>
</evidence>
<dbReference type="Gene3D" id="3.30.60.30">
    <property type="match status" value="1"/>
</dbReference>